<dbReference type="Proteomes" id="UP000504609">
    <property type="component" value="Unplaced"/>
</dbReference>
<dbReference type="PANTHER" id="PTHR48478:SF1">
    <property type="entry name" value="LECTIN-LIKE"/>
    <property type="match status" value="1"/>
</dbReference>
<keyword evidence="1" id="KW-1185">Reference proteome</keyword>
<dbReference type="InterPro" id="IPR052147">
    <property type="entry name" value="PP2-like/Lectin"/>
</dbReference>
<dbReference type="GeneID" id="111432981"/>
<dbReference type="RefSeq" id="XP_022925595.1">
    <property type="nucleotide sequence ID" value="XM_023069827.1"/>
</dbReference>
<proteinExistence type="predicted"/>
<gene>
    <name evidence="2" type="primary">LOC111432981</name>
</gene>
<dbReference type="KEGG" id="cmos:111432981"/>
<dbReference type="AlphaFoldDB" id="A0A6J1EIJ0"/>
<dbReference type="GO" id="GO:0030246">
    <property type="term" value="F:carbohydrate binding"/>
    <property type="evidence" value="ECO:0007669"/>
    <property type="project" value="InterPro"/>
</dbReference>
<dbReference type="Pfam" id="PF14299">
    <property type="entry name" value="PP2"/>
    <property type="match status" value="1"/>
</dbReference>
<evidence type="ECO:0000313" key="1">
    <source>
        <dbReference type="Proteomes" id="UP000504609"/>
    </source>
</evidence>
<evidence type="ECO:0000313" key="2">
    <source>
        <dbReference type="RefSeq" id="XP_022925595.1"/>
    </source>
</evidence>
<reference evidence="2" key="1">
    <citation type="submission" date="2025-08" db="UniProtKB">
        <authorList>
            <consortium name="RefSeq"/>
        </authorList>
    </citation>
    <scope>IDENTIFICATION</scope>
    <source>
        <tissue evidence="2">Young leaves</tissue>
    </source>
</reference>
<dbReference type="PANTHER" id="PTHR48478">
    <property type="entry name" value="LECTIN-LIKE"/>
    <property type="match status" value="1"/>
</dbReference>
<name>A0A6J1EIJ0_CUCMO</name>
<protein>
    <submittedName>
        <fullName evidence="2">Protein PHLOEM PROTEIN 2-LIKE A9-like isoform X1</fullName>
    </submittedName>
</protein>
<organism evidence="1 2">
    <name type="scientific">Cucurbita moschata</name>
    <name type="common">Winter crookneck squash</name>
    <name type="synonym">Cucurbita pepo var. moschata</name>
    <dbReference type="NCBI Taxonomy" id="3662"/>
    <lineage>
        <taxon>Eukaryota</taxon>
        <taxon>Viridiplantae</taxon>
        <taxon>Streptophyta</taxon>
        <taxon>Embryophyta</taxon>
        <taxon>Tracheophyta</taxon>
        <taxon>Spermatophyta</taxon>
        <taxon>Magnoliopsida</taxon>
        <taxon>eudicotyledons</taxon>
        <taxon>Gunneridae</taxon>
        <taxon>Pentapetalae</taxon>
        <taxon>rosids</taxon>
        <taxon>fabids</taxon>
        <taxon>Cucurbitales</taxon>
        <taxon>Cucurbitaceae</taxon>
        <taxon>Cucurbiteae</taxon>
        <taxon>Cucurbita</taxon>
    </lineage>
</organism>
<accession>A0A6J1EIJ0</accession>
<dbReference type="InterPro" id="IPR025886">
    <property type="entry name" value="PP2-like"/>
</dbReference>
<sequence length="162" mass="18755">MYPSTRTKAFAKMKGEQNECKILPRDLNIVWGSDENQWEIKHGEKGEQGYALAKKVMWFEVKATYRGAKAGRKYKVGFNISLDRDAKGWEGSPVFMMTTVGFSDDYTWRKLSLEHKDNLSMDDVIEIPVSARDTTLQFGLYEIWNGKWKNGLRIHHAFVTQL</sequence>